<dbReference type="EMBL" id="FRFD01000011">
    <property type="protein sequence ID" value="SHO52674.1"/>
    <property type="molecule type" value="Genomic_DNA"/>
</dbReference>
<proteinExistence type="inferred from homology"/>
<dbReference type="OrthoDB" id="176168at2"/>
<dbReference type="Gene3D" id="3.20.20.80">
    <property type="entry name" value="Glycosidases"/>
    <property type="match status" value="1"/>
</dbReference>
<evidence type="ECO:0000313" key="7">
    <source>
        <dbReference type="EMBL" id="SHO52674.1"/>
    </source>
</evidence>
<dbReference type="Proteomes" id="UP000184612">
    <property type="component" value="Unassembled WGS sequence"/>
</dbReference>
<dbReference type="InterPro" id="IPR048395">
    <property type="entry name" value="Glyco_hydro_31_C"/>
</dbReference>
<keyword evidence="2 4" id="KW-0378">Hydrolase</keyword>
<protein>
    <submittedName>
        <fullName evidence="7">Glycosyl hydrolases family 31</fullName>
    </submittedName>
</protein>
<evidence type="ECO:0000256" key="1">
    <source>
        <dbReference type="ARBA" id="ARBA00007806"/>
    </source>
</evidence>
<feature type="domain" description="Glycoside hydrolase family 31 TIM barrel" evidence="5">
    <location>
        <begin position="113"/>
        <end position="384"/>
    </location>
</feature>
<keyword evidence="3 4" id="KW-0326">Glycosidase</keyword>
<keyword evidence="8" id="KW-1185">Reference proteome</keyword>
<dbReference type="RefSeq" id="WP_073590403.1">
    <property type="nucleotide sequence ID" value="NZ_FRFD01000011.1"/>
</dbReference>
<dbReference type="CDD" id="cd06592">
    <property type="entry name" value="GH31_NET37"/>
    <property type="match status" value="1"/>
</dbReference>
<evidence type="ECO:0000256" key="2">
    <source>
        <dbReference type="ARBA" id="ARBA00022801"/>
    </source>
</evidence>
<reference evidence="7 8" key="1">
    <citation type="submission" date="2016-12" db="EMBL/GenBank/DDBJ databases">
        <authorList>
            <person name="Song W.-J."/>
            <person name="Kurnit D.M."/>
        </authorList>
    </citation>
    <scope>NUCLEOTIDE SEQUENCE [LARGE SCALE GENOMIC DNA]</scope>
    <source>
        <strain evidence="7 8">DSM 12503</strain>
    </source>
</reference>
<dbReference type="InterPro" id="IPR017853">
    <property type="entry name" value="GH"/>
</dbReference>
<comment type="similarity">
    <text evidence="1 4">Belongs to the glycosyl hydrolase 31 family.</text>
</comment>
<dbReference type="SUPFAM" id="SSF51011">
    <property type="entry name" value="Glycosyl hydrolase domain"/>
    <property type="match status" value="1"/>
</dbReference>
<dbReference type="InterPro" id="IPR013780">
    <property type="entry name" value="Glyco_hydro_b"/>
</dbReference>
<dbReference type="PANTHER" id="PTHR43053">
    <property type="entry name" value="GLYCOSIDASE FAMILY 31"/>
    <property type="match status" value="1"/>
</dbReference>
<name>A0A1M7YJ75_9FIRM</name>
<organism evidence="7 8">
    <name type="scientific">Anaerocolumna xylanovorans DSM 12503</name>
    <dbReference type="NCBI Taxonomy" id="1121345"/>
    <lineage>
        <taxon>Bacteria</taxon>
        <taxon>Bacillati</taxon>
        <taxon>Bacillota</taxon>
        <taxon>Clostridia</taxon>
        <taxon>Lachnospirales</taxon>
        <taxon>Lachnospiraceae</taxon>
        <taxon>Anaerocolumna</taxon>
    </lineage>
</organism>
<evidence type="ECO:0000259" key="5">
    <source>
        <dbReference type="Pfam" id="PF01055"/>
    </source>
</evidence>
<evidence type="ECO:0000259" key="6">
    <source>
        <dbReference type="Pfam" id="PF21365"/>
    </source>
</evidence>
<dbReference type="Pfam" id="PF01055">
    <property type="entry name" value="Glyco_hydro_31_2nd"/>
    <property type="match status" value="1"/>
</dbReference>
<dbReference type="InterPro" id="IPR000322">
    <property type="entry name" value="Glyco_hydro_31_TIM"/>
</dbReference>
<dbReference type="GO" id="GO:0005975">
    <property type="term" value="P:carbohydrate metabolic process"/>
    <property type="evidence" value="ECO:0007669"/>
    <property type="project" value="InterPro"/>
</dbReference>
<dbReference type="PANTHER" id="PTHR43053:SF4">
    <property type="entry name" value="MYOGENESIS-REGULATING GLYCOSIDASE"/>
    <property type="match status" value="1"/>
</dbReference>
<dbReference type="Pfam" id="PF21365">
    <property type="entry name" value="Glyco_hydro_31_3rd"/>
    <property type="match status" value="1"/>
</dbReference>
<evidence type="ECO:0000256" key="4">
    <source>
        <dbReference type="RuleBase" id="RU361185"/>
    </source>
</evidence>
<evidence type="ECO:0000313" key="8">
    <source>
        <dbReference type="Proteomes" id="UP000184612"/>
    </source>
</evidence>
<accession>A0A1M7YJ75</accession>
<gene>
    <name evidence="7" type="ORF">SAMN02745217_03771</name>
</gene>
<feature type="domain" description="Glycosyl hydrolase family 31 C-terminal" evidence="6">
    <location>
        <begin position="422"/>
        <end position="476"/>
    </location>
</feature>
<dbReference type="Gene3D" id="2.60.40.1180">
    <property type="entry name" value="Golgi alpha-mannosidase II"/>
    <property type="match status" value="1"/>
</dbReference>
<dbReference type="GO" id="GO:0004553">
    <property type="term" value="F:hydrolase activity, hydrolyzing O-glycosyl compounds"/>
    <property type="evidence" value="ECO:0007669"/>
    <property type="project" value="InterPro"/>
</dbReference>
<dbReference type="AlphaFoldDB" id="A0A1M7YJ75"/>
<dbReference type="STRING" id="1121345.SAMN02745217_03771"/>
<sequence>MKERILENEYWYGTCVKYGLKMPLDAESECELDFRSNETPNQAMPFLVSSKGRFLWRKSGFQITFHNGEMEFPDDTILKSGFGNLKTAYLSAMKEYFPFHQIAPSKALFNKVIYNTWIEFTFYQNQKDILEYAKSILNSGMPAGVLMIDDGWAEYYGDWKFHNGKFPDVKKMIDSLHKMGFEVMVWMCPYVTPDTVAYRDAVKKDILLKEKDGESYITKWWNGYSAVLDMSNPKAQEWLSEQLRELQAIGVNGFKFDGGDSLYYREDNVAFQNLTPDEHSNLWAKFGEQFEFNEYRVAFGAGGYGLLQRLCDKDHSWGDNGIASLIPDILLQGLTGHPFGCPDMIGGGEYVNFQEAAENNLDQELFVRHCEIACLMPAIQFSAAPFRVLSEENFKLILKSLEFRKQYLDIICHFVELAAVTGEPVIRYMSYEYPEEPVEKMIDQFMIGDRLLAAPGYQKNCTGREVYIPRGNWKRENETIISKGEKLYFESVPGCPLVFEKI</sequence>
<dbReference type="SUPFAM" id="SSF51445">
    <property type="entry name" value="(Trans)glycosidases"/>
    <property type="match status" value="1"/>
</dbReference>
<dbReference type="InterPro" id="IPR050985">
    <property type="entry name" value="Alpha-glycosidase_related"/>
</dbReference>
<evidence type="ECO:0000256" key="3">
    <source>
        <dbReference type="ARBA" id="ARBA00023295"/>
    </source>
</evidence>